<evidence type="ECO:0000313" key="9">
    <source>
        <dbReference type="Proteomes" id="UP000199259"/>
    </source>
</evidence>
<dbReference type="InterPro" id="IPR051791">
    <property type="entry name" value="Pra-immunoreactive"/>
</dbReference>
<keyword evidence="5 6" id="KW-0472">Membrane</keyword>
<organism evidence="8 9">
    <name type="scientific">Methanolobus vulcani</name>
    <dbReference type="NCBI Taxonomy" id="38026"/>
    <lineage>
        <taxon>Archaea</taxon>
        <taxon>Methanobacteriati</taxon>
        <taxon>Methanobacteriota</taxon>
        <taxon>Stenosarchaea group</taxon>
        <taxon>Methanomicrobia</taxon>
        <taxon>Methanosarcinales</taxon>
        <taxon>Methanosarcinaceae</taxon>
        <taxon>Methanolobus</taxon>
    </lineage>
</organism>
<keyword evidence="3 6" id="KW-0812">Transmembrane</keyword>
<feature type="transmembrane region" description="Helical" evidence="6">
    <location>
        <begin position="107"/>
        <end position="126"/>
    </location>
</feature>
<dbReference type="Pfam" id="PF06271">
    <property type="entry name" value="RDD"/>
    <property type="match status" value="1"/>
</dbReference>
<feature type="domain" description="RDD" evidence="7">
    <location>
        <begin position="1"/>
        <end position="138"/>
    </location>
</feature>
<dbReference type="PANTHER" id="PTHR36115">
    <property type="entry name" value="PROLINE-RICH ANTIGEN HOMOLOG-RELATED"/>
    <property type="match status" value="1"/>
</dbReference>
<dbReference type="AlphaFoldDB" id="A0A7Z7FBX1"/>
<proteinExistence type="predicted"/>
<dbReference type="Proteomes" id="UP000199259">
    <property type="component" value="Unassembled WGS sequence"/>
</dbReference>
<evidence type="ECO:0000256" key="3">
    <source>
        <dbReference type="ARBA" id="ARBA00022692"/>
    </source>
</evidence>
<evidence type="ECO:0000256" key="4">
    <source>
        <dbReference type="ARBA" id="ARBA00022989"/>
    </source>
</evidence>
<evidence type="ECO:0000256" key="2">
    <source>
        <dbReference type="ARBA" id="ARBA00022475"/>
    </source>
</evidence>
<feature type="transmembrane region" description="Helical" evidence="6">
    <location>
        <begin position="52"/>
        <end position="71"/>
    </location>
</feature>
<reference evidence="8 9" key="1">
    <citation type="submission" date="2016-10" db="EMBL/GenBank/DDBJ databases">
        <authorList>
            <person name="Varghese N."/>
            <person name="Submissions S."/>
        </authorList>
    </citation>
    <scope>NUCLEOTIDE SEQUENCE [LARGE SCALE GENOMIC DNA]</scope>
    <source>
        <strain evidence="8 9">PL 12/M</strain>
    </source>
</reference>
<accession>A0A7Z7FBX1</accession>
<feature type="transmembrane region" description="Helical" evidence="6">
    <location>
        <begin position="7"/>
        <end position="25"/>
    </location>
</feature>
<evidence type="ECO:0000256" key="6">
    <source>
        <dbReference type="SAM" id="Phobius"/>
    </source>
</evidence>
<keyword evidence="9" id="KW-1185">Reference proteome</keyword>
<comment type="subcellular location">
    <subcellularLocation>
        <location evidence="1">Cell membrane</location>
        <topology evidence="1">Multi-pass membrane protein</topology>
    </subcellularLocation>
</comment>
<evidence type="ECO:0000313" key="8">
    <source>
        <dbReference type="EMBL" id="SDF44772.1"/>
    </source>
</evidence>
<evidence type="ECO:0000256" key="1">
    <source>
        <dbReference type="ARBA" id="ARBA00004651"/>
    </source>
</evidence>
<dbReference type="OrthoDB" id="137883at2157"/>
<dbReference type="EMBL" id="FNCA01000002">
    <property type="protein sequence ID" value="SDF44772.1"/>
    <property type="molecule type" value="Genomic_DNA"/>
</dbReference>
<dbReference type="GO" id="GO:0005886">
    <property type="term" value="C:plasma membrane"/>
    <property type="evidence" value="ECO:0007669"/>
    <property type="project" value="UniProtKB-SubCell"/>
</dbReference>
<sequence length="146" mass="16575">MACIIDAIILSVVDFTIVVFVSVGTTDMDFSYYELYLNSIDWYNLLFSTTDWSAILYSAISIILALFYYAIMESSPSQATFGKQVIGIIVTNQEGKRISFKRAFMRHICKVITGSLFYIGYLTIIFSEKKQGLYDMIVGTVVVYNQ</sequence>
<name>A0A7Z7FBX1_9EURY</name>
<protein>
    <submittedName>
        <fullName evidence="8">RDD family protein</fullName>
    </submittedName>
</protein>
<dbReference type="InterPro" id="IPR010432">
    <property type="entry name" value="RDD"/>
</dbReference>
<comment type="caution">
    <text evidence="8">The sequence shown here is derived from an EMBL/GenBank/DDBJ whole genome shotgun (WGS) entry which is preliminary data.</text>
</comment>
<keyword evidence="4 6" id="KW-1133">Transmembrane helix</keyword>
<gene>
    <name evidence="8" type="ORF">SAMN04488589_0551</name>
</gene>
<keyword evidence="2" id="KW-1003">Cell membrane</keyword>
<evidence type="ECO:0000256" key="5">
    <source>
        <dbReference type="ARBA" id="ARBA00023136"/>
    </source>
</evidence>
<dbReference type="PANTHER" id="PTHR36115:SF9">
    <property type="entry name" value="LMO1584 PROTEIN"/>
    <property type="match status" value="1"/>
</dbReference>
<evidence type="ECO:0000259" key="7">
    <source>
        <dbReference type="Pfam" id="PF06271"/>
    </source>
</evidence>